<evidence type="ECO:0000313" key="2">
    <source>
        <dbReference type="Proteomes" id="UP000789920"/>
    </source>
</evidence>
<reference evidence="1" key="1">
    <citation type="submission" date="2021-06" db="EMBL/GenBank/DDBJ databases">
        <authorList>
            <person name="Kallberg Y."/>
            <person name="Tangrot J."/>
            <person name="Rosling A."/>
        </authorList>
    </citation>
    <scope>NUCLEOTIDE SEQUENCE</scope>
    <source>
        <strain evidence="1">MA461A</strain>
    </source>
</reference>
<organism evidence="1 2">
    <name type="scientific">Racocetra persica</name>
    <dbReference type="NCBI Taxonomy" id="160502"/>
    <lineage>
        <taxon>Eukaryota</taxon>
        <taxon>Fungi</taxon>
        <taxon>Fungi incertae sedis</taxon>
        <taxon>Mucoromycota</taxon>
        <taxon>Glomeromycotina</taxon>
        <taxon>Glomeromycetes</taxon>
        <taxon>Diversisporales</taxon>
        <taxon>Gigasporaceae</taxon>
        <taxon>Racocetra</taxon>
    </lineage>
</organism>
<proteinExistence type="predicted"/>
<protein>
    <submittedName>
        <fullName evidence="1">31632_t:CDS:1</fullName>
    </submittedName>
</protein>
<gene>
    <name evidence="1" type="ORF">RPERSI_LOCUS1408</name>
</gene>
<feature type="non-terminal residue" evidence="1">
    <location>
        <position position="1337"/>
    </location>
</feature>
<dbReference type="EMBL" id="CAJVQC010001287">
    <property type="protein sequence ID" value="CAG8491461.1"/>
    <property type="molecule type" value="Genomic_DNA"/>
</dbReference>
<keyword evidence="2" id="KW-1185">Reference proteome</keyword>
<accession>A0ACA9KUN9</accession>
<evidence type="ECO:0000313" key="1">
    <source>
        <dbReference type="EMBL" id="CAG8491461.1"/>
    </source>
</evidence>
<dbReference type="Proteomes" id="UP000789920">
    <property type="component" value="Unassembled WGS sequence"/>
</dbReference>
<sequence>MSIRQGPGIRISIDRGGTFTDCIGIVPVPTSKEYPTGRREIVIKLLSDDPQNYPDAPREGIRRILEIATGKSHPRNKPVDTSLIELIRMGTTVATNALLERKGEKCALLITKGFKDLLLIGNQARPKIFDLSIHKPDVLYQRVVEIDERVTLIGDESQPPADLANDGADIIKGISGEYVKVLQKPDTNKIKNDLQSLYEDGFRSIAICLMHSYTFPDHERLLGSIASTVGFTHISLSSAIMPMIKIVPRGTSSTADAYLTPCIRKYIDGFISGFDENMEKNTRLEFMQSDGGLVPVNKFSGFKAILSGPAGGVVGYASTSFSENERDPAIGFDMGGTSTDVSRFDGLYEHVFETTTAGITIQAPQLDINTVAAGGGSQLFFRNGLFVVGPENIIIESLDTNYQIRVLNLNHRLITLELIQHDSNCSVQFDDLSEALKRWCTSGTYMLQNGPLTVTDANLMLGRLNIDYFPKIFGPSEDQPLDVEATRLKFQLLAEEINAFVGDDKKMSLDEIAYGFIKVANEAMCRPIRALTEAKGYDTSKHILACFGGAGGQHACAIAQNLGIKKILIHRYSSILSAYGLALADVVNEVQEPCSKTYSDDSLPQLIEKINALCETCTKELKSQGFDESCIQHHIYLNLRYQGTDFAIMTLKPKDSWDFAQAFAVQYKQEFGFNFPDRKILVDDIRIRGIGKGFGITQHDVFDEIKSISPIPISEDQCDSTVSVYFESGRVETPLYLLDKLKIGNKIVGPAMIMDSNSTILVAPTCNALITTSHVFITVGDGIRTKVTTESDPIQLSIFEHRFMSIAEQMGNALQKTAVSTNIKERLDFSCALFGADGGLVANAPHIPVHLGSLSHAVKYQMEYYNGTLEDGDVIMINHPQADITVITPVFNEGKIVFFVASRGHHADIGGILPGSMPPHSKELFEEGAAVKSFKLVSKGTFDIDGLTNILLHEPARYPKCSGTRCLRDNISDIKAQVAANHKGINLVKALIQEYGLDVVQAYMIYIRKNAELSVRNLLKNISHRLGNNILKATDYMDDGTPIELQIEIDEKEGSAIFDFSGTGPEVYANTNAPPSVTFSAIIYCLRCLVDVNIPLNQGCLAPIDIRIPPKSILNPSDEAAVVGGNVLTSQRLVDVILKAFQACAASQGDCNNLTFGKDGKKVDGKMVDGWGYYETIAGGSGAGETWDGQSGVHVHMTNTRITDPEIIERRLDHAVMLREFSLRRGSGGKGLHRGGNGVIRDLEFREPLQVSLLTERRVFHPYGLRGGKDGAKGLNLWIRKDKIKGKNRVLNLGGKNSFKVGVGDRVVICTPGGGGWGVPTDETNDDMDIDEAITRF</sequence>
<name>A0ACA9KUN9_9GLOM</name>
<comment type="caution">
    <text evidence="1">The sequence shown here is derived from an EMBL/GenBank/DDBJ whole genome shotgun (WGS) entry which is preliminary data.</text>
</comment>